<feature type="domain" description="UspA" evidence="2">
    <location>
        <begin position="47"/>
        <end position="118"/>
    </location>
</feature>
<organism evidence="3 4">
    <name type="scientific">Halomonas kalidii</name>
    <dbReference type="NCBI Taxonomy" id="3043293"/>
    <lineage>
        <taxon>Bacteria</taxon>
        <taxon>Pseudomonadati</taxon>
        <taxon>Pseudomonadota</taxon>
        <taxon>Gammaproteobacteria</taxon>
        <taxon>Oceanospirillales</taxon>
        <taxon>Halomonadaceae</taxon>
        <taxon>Halomonas</taxon>
    </lineage>
</organism>
<evidence type="ECO:0000313" key="4">
    <source>
        <dbReference type="Proteomes" id="UP001244242"/>
    </source>
</evidence>
<dbReference type="InterPro" id="IPR006015">
    <property type="entry name" value="Universal_stress_UspA"/>
</dbReference>
<reference evidence="3 4" key="1">
    <citation type="submission" date="2023-04" db="EMBL/GenBank/DDBJ databases">
        <title>Halomonas strains isolated from rhizosphere soil.</title>
        <authorList>
            <person name="Xu L."/>
            <person name="Sun J.-Q."/>
        </authorList>
    </citation>
    <scope>NUCLEOTIDE SEQUENCE [LARGE SCALE GENOMIC DNA]</scope>
    <source>
        <strain evidence="3 4">LN1S58</strain>
    </source>
</reference>
<accession>A0ABT6VRQ5</accession>
<dbReference type="Proteomes" id="UP001244242">
    <property type="component" value="Unassembled WGS sequence"/>
</dbReference>
<sequence>MHTFYVAMDATDHSLRGLALGRHLAEQPGASLSVVSVVAEAGQVEPRRQALATRLAGEGGPVAIEVVVNGSAKDTLAGLADREEVGLCMSAHGRRPVPELLIGSVTTGVVRRARRPLFLCGPRYAPERHRRVEVVMVCVDGSSLSEAMLPHAVALAERFAARLQLLQVIESETAGALPRDGDVLESGYLHGLARRLRSEQGMEVDWEVLHGDPADAIVSYLDDGENIMLAMTTHGRSGLTQVVAGSVTHEVVHEAPCPVAVWRPPHRR</sequence>
<proteinExistence type="inferred from homology"/>
<keyword evidence="4" id="KW-1185">Reference proteome</keyword>
<evidence type="ECO:0000313" key="3">
    <source>
        <dbReference type="EMBL" id="MDI5935927.1"/>
    </source>
</evidence>
<dbReference type="RefSeq" id="WP_282723355.1">
    <property type="nucleotide sequence ID" value="NZ_JASCQO010000051.1"/>
</dbReference>
<dbReference type="InterPro" id="IPR006016">
    <property type="entry name" value="UspA"/>
</dbReference>
<evidence type="ECO:0000259" key="2">
    <source>
        <dbReference type="Pfam" id="PF00582"/>
    </source>
</evidence>
<dbReference type="EMBL" id="JASCQO010000051">
    <property type="protein sequence ID" value="MDI5935927.1"/>
    <property type="molecule type" value="Genomic_DNA"/>
</dbReference>
<dbReference type="PANTHER" id="PTHR46268:SF6">
    <property type="entry name" value="UNIVERSAL STRESS PROTEIN UP12"/>
    <property type="match status" value="1"/>
</dbReference>
<name>A0ABT6VRQ5_9GAMM</name>
<comment type="similarity">
    <text evidence="1">Belongs to the universal stress protein A family.</text>
</comment>
<comment type="caution">
    <text evidence="3">The sequence shown here is derived from an EMBL/GenBank/DDBJ whole genome shotgun (WGS) entry which is preliminary data.</text>
</comment>
<dbReference type="PANTHER" id="PTHR46268">
    <property type="entry name" value="STRESS RESPONSE PROTEIN NHAX"/>
    <property type="match status" value="1"/>
</dbReference>
<gene>
    <name evidence="3" type="ORF">QLQ84_19215</name>
</gene>
<feature type="domain" description="UspA" evidence="2">
    <location>
        <begin position="134"/>
        <end position="262"/>
    </location>
</feature>
<evidence type="ECO:0000256" key="1">
    <source>
        <dbReference type="ARBA" id="ARBA00008791"/>
    </source>
</evidence>
<protein>
    <submittedName>
        <fullName evidence="3">Universal stress protein</fullName>
    </submittedName>
</protein>
<dbReference type="CDD" id="cd00293">
    <property type="entry name" value="USP-like"/>
    <property type="match status" value="2"/>
</dbReference>
<dbReference type="Pfam" id="PF00582">
    <property type="entry name" value="Usp"/>
    <property type="match status" value="2"/>
</dbReference>
<dbReference type="InterPro" id="IPR014729">
    <property type="entry name" value="Rossmann-like_a/b/a_fold"/>
</dbReference>
<dbReference type="SUPFAM" id="SSF52402">
    <property type="entry name" value="Adenine nucleotide alpha hydrolases-like"/>
    <property type="match status" value="2"/>
</dbReference>
<dbReference type="Gene3D" id="3.40.50.620">
    <property type="entry name" value="HUPs"/>
    <property type="match status" value="2"/>
</dbReference>
<dbReference type="PRINTS" id="PR01438">
    <property type="entry name" value="UNVRSLSTRESS"/>
</dbReference>